<proteinExistence type="predicted"/>
<dbReference type="OrthoDB" id="205900at2157"/>
<organism evidence="3 4">
    <name type="scientific">Natrinema salifodinae</name>
    <dbReference type="NCBI Taxonomy" id="1202768"/>
    <lineage>
        <taxon>Archaea</taxon>
        <taxon>Methanobacteriati</taxon>
        <taxon>Methanobacteriota</taxon>
        <taxon>Stenosarchaea group</taxon>
        <taxon>Halobacteria</taxon>
        <taxon>Halobacteriales</taxon>
        <taxon>Natrialbaceae</taxon>
        <taxon>Natrinema</taxon>
    </lineage>
</organism>
<sequence length="207" mass="21668">MSVLDAAIERSTVVRLLDTLPDRVASAVEDSRLHALGDRLAGWVRASYCYRWLTAEPDPDVIVIDLRETYTVGPIVRLLEAVGTGLADGYANSRTEPVVATAAAALRARPIRTLGAVGLAVVPVSLLATILTGGHSTVLFVGHLLVAALSAAALRSTRSLADLVESRPIQLLVATVEPPEPPAETETASADVSEPAETTGNGESARD</sequence>
<dbReference type="eggNOG" id="arCOG08161">
    <property type="taxonomic scope" value="Archaea"/>
</dbReference>
<feature type="region of interest" description="Disordered" evidence="1">
    <location>
        <begin position="175"/>
        <end position="207"/>
    </location>
</feature>
<dbReference type="RefSeq" id="WP_049990326.1">
    <property type="nucleotide sequence ID" value="NZ_FOIS01000001.1"/>
</dbReference>
<evidence type="ECO:0000256" key="1">
    <source>
        <dbReference type="SAM" id="MobiDB-lite"/>
    </source>
</evidence>
<accession>A0A1I0M0H0</accession>
<keyword evidence="2" id="KW-1133">Transmembrane helix</keyword>
<keyword evidence="2" id="KW-0472">Membrane</keyword>
<keyword evidence="4" id="KW-1185">Reference proteome</keyword>
<gene>
    <name evidence="3" type="ORF">SAMN05216285_0272</name>
</gene>
<reference evidence="4" key="1">
    <citation type="submission" date="2016-10" db="EMBL/GenBank/DDBJ databases">
        <authorList>
            <person name="Varghese N."/>
        </authorList>
    </citation>
    <scope>NUCLEOTIDE SEQUENCE [LARGE SCALE GENOMIC DNA]</scope>
    <source>
        <strain evidence="4">CGMCC 1.12284</strain>
    </source>
</reference>
<protein>
    <submittedName>
        <fullName evidence="3">Uncharacterized protein</fullName>
    </submittedName>
</protein>
<feature type="compositionally biased region" description="Polar residues" evidence="1">
    <location>
        <begin position="196"/>
        <end position="207"/>
    </location>
</feature>
<evidence type="ECO:0000256" key="2">
    <source>
        <dbReference type="SAM" id="Phobius"/>
    </source>
</evidence>
<dbReference type="STRING" id="1202768.SAMN05216285_0272"/>
<dbReference type="EMBL" id="FOIS01000001">
    <property type="protein sequence ID" value="SEV81845.1"/>
    <property type="molecule type" value="Genomic_DNA"/>
</dbReference>
<dbReference type="AlphaFoldDB" id="A0A1I0M0H0"/>
<keyword evidence="2" id="KW-0812">Transmembrane</keyword>
<feature type="transmembrane region" description="Helical" evidence="2">
    <location>
        <begin position="137"/>
        <end position="154"/>
    </location>
</feature>
<evidence type="ECO:0000313" key="3">
    <source>
        <dbReference type="EMBL" id="SEV81845.1"/>
    </source>
</evidence>
<evidence type="ECO:0000313" key="4">
    <source>
        <dbReference type="Proteomes" id="UP000183275"/>
    </source>
</evidence>
<dbReference type="Proteomes" id="UP000183275">
    <property type="component" value="Unassembled WGS sequence"/>
</dbReference>
<feature type="transmembrane region" description="Helical" evidence="2">
    <location>
        <begin position="113"/>
        <end position="131"/>
    </location>
</feature>
<name>A0A1I0M0H0_9EURY</name>